<name>A0ABP0DSV6_9PEZI</name>
<dbReference type="EMBL" id="CAWUON010000072">
    <property type="protein sequence ID" value="CAK7271373.1"/>
    <property type="molecule type" value="Genomic_DNA"/>
</dbReference>
<feature type="region of interest" description="Disordered" evidence="1">
    <location>
        <begin position="165"/>
        <end position="188"/>
    </location>
</feature>
<gene>
    <name evidence="2" type="ORF">SEPCBS119000_004570</name>
</gene>
<reference evidence="2 3" key="1">
    <citation type="submission" date="2024-01" db="EMBL/GenBank/DDBJ databases">
        <authorList>
            <person name="Allen C."/>
            <person name="Tagirdzhanova G."/>
        </authorList>
    </citation>
    <scope>NUCLEOTIDE SEQUENCE [LARGE SCALE GENOMIC DNA]</scope>
    <source>
        <strain evidence="2 3">CBS 119000</strain>
    </source>
</reference>
<organism evidence="2 3">
    <name type="scientific">Sporothrix epigloea</name>
    <dbReference type="NCBI Taxonomy" id="1892477"/>
    <lineage>
        <taxon>Eukaryota</taxon>
        <taxon>Fungi</taxon>
        <taxon>Dikarya</taxon>
        <taxon>Ascomycota</taxon>
        <taxon>Pezizomycotina</taxon>
        <taxon>Sordariomycetes</taxon>
        <taxon>Sordariomycetidae</taxon>
        <taxon>Ophiostomatales</taxon>
        <taxon>Ophiostomataceae</taxon>
        <taxon>Sporothrix</taxon>
    </lineage>
</organism>
<evidence type="ECO:0000313" key="2">
    <source>
        <dbReference type="EMBL" id="CAK7271373.1"/>
    </source>
</evidence>
<evidence type="ECO:0000313" key="3">
    <source>
        <dbReference type="Proteomes" id="UP001642502"/>
    </source>
</evidence>
<protein>
    <submittedName>
        <fullName evidence="2">Uncharacterized protein</fullName>
    </submittedName>
</protein>
<evidence type="ECO:0000256" key="1">
    <source>
        <dbReference type="SAM" id="MobiDB-lite"/>
    </source>
</evidence>
<comment type="caution">
    <text evidence="2">The sequence shown here is derived from an EMBL/GenBank/DDBJ whole genome shotgun (WGS) entry which is preliminary data.</text>
</comment>
<proteinExistence type="predicted"/>
<keyword evidence="3" id="KW-1185">Reference proteome</keyword>
<accession>A0ABP0DSV6</accession>
<dbReference type="Proteomes" id="UP001642502">
    <property type="component" value="Unassembled WGS sequence"/>
</dbReference>
<feature type="compositionally biased region" description="Acidic residues" evidence="1">
    <location>
        <begin position="168"/>
        <end position="182"/>
    </location>
</feature>
<sequence length="188" mass="20892">MPFASHLRRFDLGTACCTANVLLNLLGRLPALEHLDLWEFCLVYETRHPLTIWKDILATLARSPLGAQLRQLSLDRVGTSTYDTTYPKMVTTHMAKFNGQDTVDYIAKAEKSMAFWLQNVVVRLIPEAARSGVYDADLDSVDSDEFDYGISADLLSGGMFGYQNDAAQEVDEEHEANGEGEDNGQSLP</sequence>